<feature type="domain" description="Glycosyltransferase RgtA/B/C/D-like" evidence="9">
    <location>
        <begin position="53"/>
        <end position="210"/>
    </location>
</feature>
<dbReference type="InterPro" id="IPR050297">
    <property type="entry name" value="LipidA_mod_glycosyltrf_83"/>
</dbReference>
<keyword evidence="6 8" id="KW-1133">Transmembrane helix</keyword>
<evidence type="ECO:0000256" key="6">
    <source>
        <dbReference type="ARBA" id="ARBA00022989"/>
    </source>
</evidence>
<keyword evidence="11" id="KW-1185">Reference proteome</keyword>
<feature type="transmembrane region" description="Helical" evidence="8">
    <location>
        <begin position="74"/>
        <end position="92"/>
    </location>
</feature>
<accession>A0A506PFF9</accession>
<evidence type="ECO:0000313" key="10">
    <source>
        <dbReference type="EMBL" id="TPV32304.1"/>
    </source>
</evidence>
<dbReference type="AlphaFoldDB" id="A0A506PFF9"/>
<reference evidence="10 11" key="1">
    <citation type="submission" date="2019-06" db="EMBL/GenBank/DDBJ databases">
        <title>Flavobacteriaceae Paucihalobacterium erythroidium CWB-1, complete genome.</title>
        <authorList>
            <person name="Wu S."/>
        </authorList>
    </citation>
    <scope>NUCLEOTIDE SEQUENCE [LARGE SCALE GENOMIC DNA]</scope>
    <source>
        <strain evidence="10 11">CWB-1</strain>
    </source>
</reference>
<feature type="transmembrane region" description="Helical" evidence="8">
    <location>
        <begin position="397"/>
        <end position="417"/>
    </location>
</feature>
<comment type="subcellular location">
    <subcellularLocation>
        <location evidence="1">Cell membrane</location>
        <topology evidence="1">Multi-pass membrane protein</topology>
    </subcellularLocation>
</comment>
<feature type="transmembrane region" description="Helical" evidence="8">
    <location>
        <begin position="104"/>
        <end position="123"/>
    </location>
</feature>
<dbReference type="GO" id="GO:0005886">
    <property type="term" value="C:plasma membrane"/>
    <property type="evidence" value="ECO:0007669"/>
    <property type="project" value="UniProtKB-SubCell"/>
</dbReference>
<feature type="transmembrane region" description="Helical" evidence="8">
    <location>
        <begin position="369"/>
        <end position="390"/>
    </location>
</feature>
<evidence type="ECO:0000256" key="7">
    <source>
        <dbReference type="ARBA" id="ARBA00023136"/>
    </source>
</evidence>
<organism evidence="10 11">
    <name type="scientific">Paucihalobacter ruber</name>
    <dbReference type="NCBI Taxonomy" id="2567861"/>
    <lineage>
        <taxon>Bacteria</taxon>
        <taxon>Pseudomonadati</taxon>
        <taxon>Bacteroidota</taxon>
        <taxon>Flavobacteriia</taxon>
        <taxon>Flavobacteriales</taxon>
        <taxon>Flavobacteriaceae</taxon>
        <taxon>Paucihalobacter</taxon>
    </lineage>
</organism>
<evidence type="ECO:0000256" key="4">
    <source>
        <dbReference type="ARBA" id="ARBA00022679"/>
    </source>
</evidence>
<dbReference type="EMBL" id="VHIQ01000006">
    <property type="protein sequence ID" value="TPV32304.1"/>
    <property type="molecule type" value="Genomic_DNA"/>
</dbReference>
<protein>
    <submittedName>
        <fullName evidence="10">Glycosyltransferase</fullName>
    </submittedName>
</protein>
<evidence type="ECO:0000256" key="2">
    <source>
        <dbReference type="ARBA" id="ARBA00022475"/>
    </source>
</evidence>
<feature type="transmembrane region" description="Helical" evidence="8">
    <location>
        <begin position="246"/>
        <end position="268"/>
    </location>
</feature>
<evidence type="ECO:0000256" key="8">
    <source>
        <dbReference type="SAM" id="Phobius"/>
    </source>
</evidence>
<dbReference type="GO" id="GO:0016763">
    <property type="term" value="F:pentosyltransferase activity"/>
    <property type="evidence" value="ECO:0007669"/>
    <property type="project" value="TreeGrafter"/>
</dbReference>
<keyword evidence="3" id="KW-0328">Glycosyltransferase</keyword>
<dbReference type="OrthoDB" id="8353433at2"/>
<dbReference type="GO" id="GO:0010041">
    <property type="term" value="P:response to iron(III) ion"/>
    <property type="evidence" value="ECO:0007669"/>
    <property type="project" value="TreeGrafter"/>
</dbReference>
<feature type="transmembrane region" description="Helical" evidence="8">
    <location>
        <begin position="197"/>
        <end position="217"/>
    </location>
</feature>
<dbReference type="Pfam" id="PF13231">
    <property type="entry name" value="PMT_2"/>
    <property type="match status" value="1"/>
</dbReference>
<evidence type="ECO:0000313" key="11">
    <source>
        <dbReference type="Proteomes" id="UP000317332"/>
    </source>
</evidence>
<evidence type="ECO:0000256" key="1">
    <source>
        <dbReference type="ARBA" id="ARBA00004651"/>
    </source>
</evidence>
<dbReference type="PANTHER" id="PTHR33908">
    <property type="entry name" value="MANNOSYLTRANSFERASE YKCB-RELATED"/>
    <property type="match status" value="1"/>
</dbReference>
<evidence type="ECO:0000256" key="5">
    <source>
        <dbReference type="ARBA" id="ARBA00022692"/>
    </source>
</evidence>
<proteinExistence type="predicted"/>
<comment type="caution">
    <text evidence="10">The sequence shown here is derived from an EMBL/GenBank/DDBJ whole genome shotgun (WGS) entry which is preliminary data.</text>
</comment>
<feature type="transmembrane region" description="Helical" evidence="8">
    <location>
        <begin position="280"/>
        <end position="299"/>
    </location>
</feature>
<keyword evidence="2" id="KW-1003">Cell membrane</keyword>
<feature type="transmembrane region" description="Helical" evidence="8">
    <location>
        <begin position="152"/>
        <end position="167"/>
    </location>
</feature>
<dbReference type="InterPro" id="IPR038731">
    <property type="entry name" value="RgtA/B/C-like"/>
</dbReference>
<feature type="transmembrane region" description="Helical" evidence="8">
    <location>
        <begin position="337"/>
        <end position="357"/>
    </location>
</feature>
<sequence length="530" mass="61219">MFIVVITTLLLVFHIDVLPISIMEARNFITAREMIDDGNWLLTTMNGEARYEKPPLPTWITALFGLIFGLEKLWALRLPAILMFGLSSYGIFAISKQLVNNFNLALLNSVITITSFYILAIIFEAPWDIYTHGFMIIGILFLLKHFLHKNNLYLFIASFFIGCSILSKGPISIYALLLPFLIAYGIVYKYKFSKPVVLKIIGVVILSLLIGGWWFLYVRMVDPDTFLKITEKETGNWNSYNVRPFYYYWSFFANSGLWLIPAFVSLLYPYLKNKVSNLKAYQFSLIWVLASLVLLSLVPEKKSRYLVPTLIPLAMNCGFYMEYVIKHFKYFKLKEKIAPVFHFSILIIVALAIPAVLLFQFKEVIFADWFYSTLLIFSALASGTTMMWFLKKRDVKNLTIASVAFYGSILFFGMPLVKHLPKHNYTPITDLKEEINFSNINLFNLNEVSPEIIWQYGDKIPEIDIDELASISQHKELAILVTNLEDSQQAFLEQNFEIIRLKTYDLNWSKVGSKGHKNRLTVQLLKIKKL</sequence>
<keyword evidence="4 10" id="KW-0808">Transferase</keyword>
<name>A0A506PFF9_9FLAO</name>
<dbReference type="PANTHER" id="PTHR33908:SF3">
    <property type="entry name" value="UNDECAPRENYL PHOSPHATE-ALPHA-4-AMINO-4-DEOXY-L-ARABINOSE ARABINOSYL TRANSFERASE"/>
    <property type="match status" value="1"/>
</dbReference>
<evidence type="ECO:0000256" key="3">
    <source>
        <dbReference type="ARBA" id="ARBA00022676"/>
    </source>
</evidence>
<keyword evidence="7 8" id="KW-0472">Membrane</keyword>
<dbReference type="GO" id="GO:0009103">
    <property type="term" value="P:lipopolysaccharide biosynthetic process"/>
    <property type="evidence" value="ECO:0007669"/>
    <property type="project" value="UniProtKB-ARBA"/>
</dbReference>
<dbReference type="Proteomes" id="UP000317332">
    <property type="component" value="Unassembled WGS sequence"/>
</dbReference>
<gene>
    <name evidence="10" type="ORF">FJ651_12110</name>
</gene>
<keyword evidence="5 8" id="KW-0812">Transmembrane</keyword>
<feature type="transmembrane region" description="Helical" evidence="8">
    <location>
        <begin position="129"/>
        <end position="147"/>
    </location>
</feature>
<feature type="transmembrane region" description="Helical" evidence="8">
    <location>
        <begin position="173"/>
        <end position="190"/>
    </location>
</feature>
<feature type="transmembrane region" description="Helical" evidence="8">
    <location>
        <begin position="305"/>
        <end position="325"/>
    </location>
</feature>
<evidence type="ECO:0000259" key="9">
    <source>
        <dbReference type="Pfam" id="PF13231"/>
    </source>
</evidence>